<proteinExistence type="inferred from homology"/>
<dbReference type="PRINTS" id="PR00959">
    <property type="entry name" value="MEVGALKINASE"/>
</dbReference>
<dbReference type="InterPro" id="IPR006205">
    <property type="entry name" value="Mev_gal_kin"/>
</dbReference>
<keyword evidence="6" id="KW-0808">Transferase</keyword>
<dbReference type="AlphaFoldDB" id="A0A058ZLU7"/>
<evidence type="ECO:0000256" key="3">
    <source>
        <dbReference type="ARBA" id="ARBA00012103"/>
    </source>
</evidence>
<evidence type="ECO:0000256" key="10">
    <source>
        <dbReference type="ARBA" id="ARBA00022842"/>
    </source>
</evidence>
<comment type="similarity">
    <text evidence="2">Belongs to the GHMP kinase family. Mevalonate kinase subfamily.</text>
</comment>
<keyword evidence="4" id="KW-0963">Cytoplasm</keyword>
<evidence type="ECO:0000256" key="7">
    <source>
        <dbReference type="ARBA" id="ARBA00022741"/>
    </source>
</evidence>
<dbReference type="PATRIC" id="fig|1461693.3.peg.2107"/>
<reference evidence="14 15" key="1">
    <citation type="submission" date="2013-04" db="EMBL/GenBank/DDBJ databases">
        <title>Shimia sp. 22II-S11-Z10 Genome Sequencing.</title>
        <authorList>
            <person name="Lai Q."/>
            <person name="Li G."/>
            <person name="Shao Z."/>
        </authorList>
    </citation>
    <scope>NUCLEOTIDE SEQUENCE [LARGE SCALE GENOMIC DNA]</scope>
    <source>
        <strain evidence="15">22II-S11-Z10</strain>
    </source>
</reference>
<dbReference type="InterPro" id="IPR036554">
    <property type="entry name" value="GHMP_kinase_C_sf"/>
</dbReference>
<dbReference type="GO" id="GO:0019287">
    <property type="term" value="P:isopentenyl diphosphate biosynthetic process, mevalonate pathway"/>
    <property type="evidence" value="ECO:0007669"/>
    <property type="project" value="UniProtKB-UniPathway"/>
</dbReference>
<sequence>MSTSATISTPKPDRARAPGKVILSGEHAVVYGAPALVAAVERYTEVWFTPVHRSGGLRTVFENLSQGQLYPLDVLKGFKQGLDQRFEQFMRGEMPVQQILQRPDDLAVYTMASLLQNLPVPGATATRHLPVPGQLHSRSDLPLGAGMGSSAAVIAATFVLYEHLLERPQTLQERFERVRFCERLQHGQGSSVDAAAVVFGGINRVQSGQISQPDLAKDHPLWSGDSWYWVLHGAPASSTGECVSAVRAQHGKDTQLWHAFETCTQALQSALETGTSPDEALRENQRLLEKIGVVPAAAQRFVQSVNDLGGAAKICGAGAVRGDHAGVVLVHLDSPDAMERLMADYPDRRWEKLRIASQGAQLSGEAG</sequence>
<protein>
    <recommendedName>
        <fullName evidence="3">mevalonate kinase</fullName>
        <ecNumber evidence="3">2.7.1.36</ecNumber>
    </recommendedName>
</protein>
<dbReference type="GO" id="GO:0004496">
    <property type="term" value="F:mevalonate kinase activity"/>
    <property type="evidence" value="ECO:0007669"/>
    <property type="project" value="UniProtKB-EC"/>
</dbReference>
<keyword evidence="5" id="KW-0444">Lipid biosynthesis</keyword>
<dbReference type="eggNOG" id="COG1577">
    <property type="taxonomic scope" value="Bacteria"/>
</dbReference>
<dbReference type="UniPathway" id="UPA00057">
    <property type="reaction ID" value="UER00098"/>
</dbReference>
<keyword evidence="9" id="KW-0067">ATP-binding</keyword>
<gene>
    <name evidence="14" type="ORF">ATO10_10410</name>
</gene>
<evidence type="ECO:0000256" key="6">
    <source>
        <dbReference type="ARBA" id="ARBA00022679"/>
    </source>
</evidence>
<comment type="subcellular location">
    <subcellularLocation>
        <location evidence="1">Cytoplasm</location>
    </subcellularLocation>
</comment>
<dbReference type="InterPro" id="IPR006204">
    <property type="entry name" value="GHMP_kinase_N_dom"/>
</dbReference>
<keyword evidence="8 14" id="KW-0418">Kinase</keyword>
<evidence type="ECO:0000256" key="1">
    <source>
        <dbReference type="ARBA" id="ARBA00004496"/>
    </source>
</evidence>
<comment type="pathway">
    <text evidence="12">Isoprenoid biosynthesis; isopentenyl diphosphate biosynthesis via mevalonate pathway; isopentenyl diphosphate from (R)-mevalonate: step 1/3.</text>
</comment>
<evidence type="ECO:0000256" key="4">
    <source>
        <dbReference type="ARBA" id="ARBA00022490"/>
    </source>
</evidence>
<dbReference type="SUPFAM" id="SSF54211">
    <property type="entry name" value="Ribosomal protein S5 domain 2-like"/>
    <property type="match status" value="1"/>
</dbReference>
<accession>A0A058ZLU7</accession>
<dbReference type="PROSITE" id="PS00627">
    <property type="entry name" value="GHMP_KINASES_ATP"/>
    <property type="match status" value="1"/>
</dbReference>
<dbReference type="Gene3D" id="3.30.70.890">
    <property type="entry name" value="GHMP kinase, C-terminal domain"/>
    <property type="match status" value="1"/>
</dbReference>
<evidence type="ECO:0000259" key="13">
    <source>
        <dbReference type="Pfam" id="PF00288"/>
    </source>
</evidence>
<dbReference type="Gene3D" id="3.30.230.10">
    <property type="match status" value="1"/>
</dbReference>
<dbReference type="GO" id="GO:0005524">
    <property type="term" value="F:ATP binding"/>
    <property type="evidence" value="ECO:0007669"/>
    <property type="project" value="UniProtKB-KW"/>
</dbReference>
<feature type="domain" description="GHMP kinase N-terminal" evidence="13">
    <location>
        <begin position="132"/>
        <end position="201"/>
    </location>
</feature>
<evidence type="ECO:0000256" key="2">
    <source>
        <dbReference type="ARBA" id="ARBA00006495"/>
    </source>
</evidence>
<evidence type="ECO:0000256" key="9">
    <source>
        <dbReference type="ARBA" id="ARBA00022840"/>
    </source>
</evidence>
<keyword evidence="10" id="KW-0460">Magnesium</keyword>
<keyword evidence="15" id="KW-1185">Reference proteome</keyword>
<dbReference type="PANTHER" id="PTHR43290">
    <property type="entry name" value="MEVALONATE KINASE"/>
    <property type="match status" value="1"/>
</dbReference>
<dbReference type="InterPro" id="IPR020568">
    <property type="entry name" value="Ribosomal_Su5_D2-typ_SF"/>
</dbReference>
<evidence type="ECO:0000256" key="8">
    <source>
        <dbReference type="ARBA" id="ARBA00022777"/>
    </source>
</evidence>
<dbReference type="RefSeq" id="WP_051598081.1">
    <property type="nucleotide sequence ID" value="NZ_AQQY01000006.1"/>
</dbReference>
<dbReference type="STRING" id="1461693.ATO10_10410"/>
<evidence type="ECO:0000256" key="12">
    <source>
        <dbReference type="ARBA" id="ARBA00029438"/>
    </source>
</evidence>
<keyword evidence="11" id="KW-0443">Lipid metabolism</keyword>
<evidence type="ECO:0000313" key="15">
    <source>
        <dbReference type="Proteomes" id="UP000024836"/>
    </source>
</evidence>
<dbReference type="InterPro" id="IPR006203">
    <property type="entry name" value="GHMP_knse_ATP-bd_CS"/>
</dbReference>
<dbReference type="Pfam" id="PF00288">
    <property type="entry name" value="GHMP_kinases_N"/>
    <property type="match status" value="1"/>
</dbReference>
<dbReference type="GO" id="GO:0005829">
    <property type="term" value="C:cytosol"/>
    <property type="evidence" value="ECO:0007669"/>
    <property type="project" value="TreeGrafter"/>
</dbReference>
<evidence type="ECO:0000256" key="11">
    <source>
        <dbReference type="ARBA" id="ARBA00023098"/>
    </source>
</evidence>
<keyword evidence="7" id="KW-0547">Nucleotide-binding</keyword>
<name>A0A058ZLU7_9RHOB</name>
<comment type="caution">
    <text evidence="14">The sequence shown here is derived from an EMBL/GenBank/DDBJ whole genome shotgun (WGS) entry which is preliminary data.</text>
</comment>
<evidence type="ECO:0000313" key="14">
    <source>
        <dbReference type="EMBL" id="KCV81751.1"/>
    </source>
</evidence>
<dbReference type="Proteomes" id="UP000024836">
    <property type="component" value="Unassembled WGS sequence"/>
</dbReference>
<dbReference type="InterPro" id="IPR014721">
    <property type="entry name" value="Ribsml_uS5_D2-typ_fold_subgr"/>
</dbReference>
<dbReference type="PANTHER" id="PTHR43290:SF2">
    <property type="entry name" value="MEVALONATE KINASE"/>
    <property type="match status" value="1"/>
</dbReference>
<dbReference type="SUPFAM" id="SSF55060">
    <property type="entry name" value="GHMP Kinase, C-terminal domain"/>
    <property type="match status" value="1"/>
</dbReference>
<dbReference type="EC" id="2.7.1.36" evidence="3"/>
<dbReference type="OrthoDB" id="9764892at2"/>
<dbReference type="EMBL" id="AQQY01000006">
    <property type="protein sequence ID" value="KCV81751.1"/>
    <property type="molecule type" value="Genomic_DNA"/>
</dbReference>
<evidence type="ECO:0000256" key="5">
    <source>
        <dbReference type="ARBA" id="ARBA00022516"/>
    </source>
</evidence>
<organism evidence="14 15">
    <name type="scientific">Actibacterium atlanticum</name>
    <dbReference type="NCBI Taxonomy" id="1461693"/>
    <lineage>
        <taxon>Bacteria</taxon>
        <taxon>Pseudomonadati</taxon>
        <taxon>Pseudomonadota</taxon>
        <taxon>Alphaproteobacteria</taxon>
        <taxon>Rhodobacterales</taxon>
        <taxon>Roseobacteraceae</taxon>
        <taxon>Actibacterium</taxon>
    </lineage>
</organism>